<organism evidence="2 3">
    <name type="scientific">Myroides odoratimimus CIP 101113</name>
    <dbReference type="NCBI Taxonomy" id="883154"/>
    <lineage>
        <taxon>Bacteria</taxon>
        <taxon>Pseudomonadati</taxon>
        <taxon>Bacteroidota</taxon>
        <taxon>Flavobacteriia</taxon>
        <taxon>Flavobacteriales</taxon>
        <taxon>Flavobacteriaceae</taxon>
        <taxon>Myroides</taxon>
    </lineage>
</organism>
<dbReference type="InterPro" id="IPR042099">
    <property type="entry name" value="ANL_N_sf"/>
</dbReference>
<sequence length="361" mass="40746">MEELETPVIRKSKIKEQIMELNYIHPNFRLNGNSYTIEELITLAKEWELGTQEYLVDLGRLIIEWFDTNDYVSLTTSGTTGPPKIIHLKKEAMICSAKATASFFEITTGSTALLCMSAKFVGGKLMFIRSLIIGWSLDVKEPTARPLEQNTKLYDFVAMVPMQVENSIEELNKVNTLIIGGAKVNQSLADKLKQVTTKVYETYGMTETITHIAAKRIGVASFSVLSHATVSQDDRGCLVISAPTVNPELVITNDLVEIINSKEFKWLGRVDNVINSGGVKLFPEQIEEKLSKRIPYRFFVASKEDTYLGNKLVLVIESEQYTLPNDIYAELGKYEKPREVQFVSKFVETETGKIIRKKNIQ</sequence>
<evidence type="ECO:0000313" key="3">
    <source>
        <dbReference type="Proteomes" id="UP000004834"/>
    </source>
</evidence>
<dbReference type="GO" id="GO:0006631">
    <property type="term" value="P:fatty acid metabolic process"/>
    <property type="evidence" value="ECO:0007669"/>
    <property type="project" value="TreeGrafter"/>
</dbReference>
<dbReference type="PANTHER" id="PTHR43201">
    <property type="entry name" value="ACYL-COA SYNTHETASE"/>
    <property type="match status" value="1"/>
</dbReference>
<dbReference type="RefSeq" id="WP_006264356.1">
    <property type="nucleotide sequence ID" value="NZ_JH590838.1"/>
</dbReference>
<dbReference type="GO" id="GO:0031956">
    <property type="term" value="F:medium-chain fatty acid-CoA ligase activity"/>
    <property type="evidence" value="ECO:0007669"/>
    <property type="project" value="TreeGrafter"/>
</dbReference>
<dbReference type="InterPro" id="IPR045851">
    <property type="entry name" value="AMP-bd_C_sf"/>
</dbReference>
<dbReference type="SUPFAM" id="SSF56801">
    <property type="entry name" value="Acetyl-CoA synthetase-like"/>
    <property type="match status" value="1"/>
</dbReference>
<accession>A0AAV3F0E0</accession>
<dbReference type="PANTHER" id="PTHR43201:SF32">
    <property type="entry name" value="2-SUCCINYLBENZOATE--COA LIGASE, CHLOROPLASTIC_PEROXISOMAL"/>
    <property type="match status" value="1"/>
</dbReference>
<feature type="domain" description="AMP-dependent synthetase/ligase" evidence="1">
    <location>
        <begin position="74"/>
        <end position="213"/>
    </location>
</feature>
<proteinExistence type="predicted"/>
<dbReference type="Pfam" id="PF00501">
    <property type="entry name" value="AMP-binding"/>
    <property type="match status" value="1"/>
</dbReference>
<comment type="caution">
    <text evidence="2">The sequence shown here is derived from an EMBL/GenBank/DDBJ whole genome shotgun (WGS) entry which is preliminary data.</text>
</comment>
<protein>
    <recommendedName>
        <fullName evidence="1">AMP-dependent synthetase/ligase domain-containing protein</fullName>
    </recommendedName>
</protein>
<evidence type="ECO:0000259" key="1">
    <source>
        <dbReference type="Pfam" id="PF00501"/>
    </source>
</evidence>
<evidence type="ECO:0000313" key="2">
    <source>
        <dbReference type="EMBL" id="EHO07204.1"/>
    </source>
</evidence>
<dbReference type="Gene3D" id="3.40.50.12780">
    <property type="entry name" value="N-terminal domain of ligase-like"/>
    <property type="match status" value="1"/>
</dbReference>
<dbReference type="Proteomes" id="UP000004834">
    <property type="component" value="Unassembled WGS sequence"/>
</dbReference>
<dbReference type="EMBL" id="AGEE01000045">
    <property type="protein sequence ID" value="EHO07204.1"/>
    <property type="molecule type" value="Genomic_DNA"/>
</dbReference>
<reference evidence="2 3" key="1">
    <citation type="submission" date="2011-11" db="EMBL/GenBank/DDBJ databases">
        <title>The Genome Sequence of Myroides odoratimimus CIP 101113.</title>
        <authorList>
            <person name="Earl A."/>
            <person name="Ward D."/>
            <person name="Feldgarden M."/>
            <person name="Gevers D."/>
            <person name="Huys G."/>
            <person name="Young S.K."/>
            <person name="Zeng Q."/>
            <person name="Gargeya S."/>
            <person name="Fitzgerald M."/>
            <person name="Haas B."/>
            <person name="Abouelleil A."/>
            <person name="Alvarado L."/>
            <person name="Arachchi H.M."/>
            <person name="Berlin A."/>
            <person name="Brown A."/>
            <person name="Chapman S.B."/>
            <person name="Chen Z."/>
            <person name="Dunbar C."/>
            <person name="Freedman E."/>
            <person name="Gearin G."/>
            <person name="Goldberg J."/>
            <person name="Griggs A."/>
            <person name="Gujja S."/>
            <person name="Heiman D."/>
            <person name="Howarth C."/>
            <person name="Larson L."/>
            <person name="Lui A."/>
            <person name="MacDonald P.J.P."/>
            <person name="Montmayeur A."/>
            <person name="Murphy C."/>
            <person name="Neiman D."/>
            <person name="Pearson M."/>
            <person name="Priest M."/>
            <person name="Roberts A."/>
            <person name="Saif S."/>
            <person name="Shea T."/>
            <person name="Shenoy N."/>
            <person name="Sisk P."/>
            <person name="Stolte C."/>
            <person name="Sykes S."/>
            <person name="Wortman J."/>
            <person name="Nusbaum C."/>
            <person name="Birren B."/>
        </authorList>
    </citation>
    <scope>NUCLEOTIDE SEQUENCE [LARGE SCALE GENOMIC DNA]</scope>
    <source>
        <strain evidence="2 3">CIP 101113</strain>
    </source>
</reference>
<dbReference type="Gene3D" id="3.30.300.30">
    <property type="match status" value="1"/>
</dbReference>
<dbReference type="InterPro" id="IPR000873">
    <property type="entry name" value="AMP-dep_synth/lig_dom"/>
</dbReference>
<dbReference type="AlphaFoldDB" id="A0AAV3F0E0"/>
<gene>
    <name evidence="2" type="ORF">HMPREF9715_02901</name>
</gene>
<name>A0AAV3F0E0_9FLAO</name>